<accession>A0A9W6UD34</accession>
<dbReference type="GO" id="GO:0003676">
    <property type="term" value="F:nucleic acid binding"/>
    <property type="evidence" value="ECO:0007669"/>
    <property type="project" value="InterPro"/>
</dbReference>
<dbReference type="EMBL" id="BSXT01000617">
    <property type="protein sequence ID" value="GMF31108.1"/>
    <property type="molecule type" value="Genomic_DNA"/>
</dbReference>
<dbReference type="OrthoDB" id="123105at2759"/>
<dbReference type="InterPro" id="IPR036397">
    <property type="entry name" value="RNaseH_sf"/>
</dbReference>
<dbReference type="AlphaFoldDB" id="A0A9W6UD34"/>
<evidence type="ECO:0000313" key="2">
    <source>
        <dbReference type="Proteomes" id="UP001165121"/>
    </source>
</evidence>
<reference evidence="1" key="1">
    <citation type="submission" date="2023-04" db="EMBL/GenBank/DDBJ databases">
        <title>Phytophthora fragariaefolia NBRC 109709.</title>
        <authorList>
            <person name="Ichikawa N."/>
            <person name="Sato H."/>
            <person name="Tonouchi N."/>
        </authorList>
    </citation>
    <scope>NUCLEOTIDE SEQUENCE</scope>
    <source>
        <strain evidence="1">NBRC 109709</strain>
    </source>
</reference>
<keyword evidence="2" id="KW-1185">Reference proteome</keyword>
<organism evidence="1 2">
    <name type="scientific">Phytophthora fragariaefolia</name>
    <dbReference type="NCBI Taxonomy" id="1490495"/>
    <lineage>
        <taxon>Eukaryota</taxon>
        <taxon>Sar</taxon>
        <taxon>Stramenopiles</taxon>
        <taxon>Oomycota</taxon>
        <taxon>Peronosporomycetes</taxon>
        <taxon>Peronosporales</taxon>
        <taxon>Peronosporaceae</taxon>
        <taxon>Phytophthora</taxon>
    </lineage>
</organism>
<sequence length="225" mass="25832">MPKLSEATRRAIANDVLLHARGGSLAKLGYGTFNEFARKYQCNVRTVARVWKRFKSSVAAGNIARDVSSRIKGRSGRKGYNKSELATAMKAVPIEERRTIATTATAVGVSSGVIQWLLRDCVVKRATSRIKPLLTPQNQRERMEYALALVDENNLFFEPMHDVVHVDEMWFYEDEVKHTYYVVGDEEVPQRHRRSKRFIEKTMFWPQWLNLGNVSKLIFAHCTRA</sequence>
<dbReference type="PANTHER" id="PTHR33889">
    <property type="entry name" value="OS04G0681850 PROTEIN"/>
    <property type="match status" value="1"/>
</dbReference>
<gene>
    <name evidence="1" type="ORF">Pfra01_000704400</name>
</gene>
<dbReference type="Gene3D" id="3.30.420.10">
    <property type="entry name" value="Ribonuclease H-like superfamily/Ribonuclease H"/>
    <property type="match status" value="1"/>
</dbReference>
<comment type="caution">
    <text evidence="1">The sequence shown here is derived from an EMBL/GenBank/DDBJ whole genome shotgun (WGS) entry which is preliminary data.</text>
</comment>
<proteinExistence type="predicted"/>
<dbReference type="PANTHER" id="PTHR33889:SF7">
    <property type="entry name" value="OS04G0681850 PROTEIN"/>
    <property type="match status" value="1"/>
</dbReference>
<evidence type="ECO:0000313" key="1">
    <source>
        <dbReference type="EMBL" id="GMF31108.1"/>
    </source>
</evidence>
<dbReference type="Proteomes" id="UP001165121">
    <property type="component" value="Unassembled WGS sequence"/>
</dbReference>
<protein>
    <submittedName>
        <fullName evidence="1">Unnamed protein product</fullName>
    </submittedName>
</protein>
<name>A0A9W6UD34_9STRA</name>